<gene>
    <name evidence="4" type="ORF">QJS10_CPB12g01811</name>
</gene>
<dbReference type="GO" id="GO:0040008">
    <property type="term" value="P:regulation of growth"/>
    <property type="evidence" value="ECO:0007669"/>
    <property type="project" value="InterPro"/>
</dbReference>
<evidence type="ECO:0000313" key="5">
    <source>
        <dbReference type="Proteomes" id="UP001180020"/>
    </source>
</evidence>
<sequence>MRILNWVQNKLSGRQEKKRIGNAGFAPHHVLPDMRKEEFSDWPQGLFTIGTFGNAEIGEDSTRHDQPEEVVIKQEITDCTLEEVVKLQKELTKMLARKPVLDDVELESIIGGERPNNLPLDKFLNCPSSLEVDRIDRVNVDGDNSCNGVVVLSRGKDTVSGGGGDNLMRRRSVSFLLKKVFACRGGFEAVPASLRDPLPESRMERFMRALLHKKIYPQSSSPRSAGKKYLEGKAKEEKDVIDDDKMRRSSSSCDGSKWVKTDSEYIVLEI</sequence>
<dbReference type="GO" id="GO:0009630">
    <property type="term" value="P:gravitropism"/>
    <property type="evidence" value="ECO:0007669"/>
    <property type="project" value="InterPro"/>
</dbReference>
<feature type="compositionally biased region" description="Basic and acidic residues" evidence="3">
    <location>
        <begin position="228"/>
        <end position="247"/>
    </location>
</feature>
<dbReference type="AlphaFoldDB" id="A0AAV9DPY7"/>
<accession>A0AAV9DPY7</accession>
<dbReference type="InterPro" id="IPR044683">
    <property type="entry name" value="LAZY"/>
</dbReference>
<name>A0AAV9DPY7_ACOCL</name>
<comment type="caution">
    <text evidence="4">The sequence shown here is derived from an EMBL/GenBank/DDBJ whole genome shotgun (WGS) entry which is preliminary data.</text>
</comment>
<dbReference type="EMBL" id="JAUJYO010000012">
    <property type="protein sequence ID" value="KAK1303026.1"/>
    <property type="molecule type" value="Genomic_DNA"/>
</dbReference>
<proteinExistence type="inferred from homology"/>
<reference evidence="4" key="1">
    <citation type="journal article" date="2023" name="Nat. Commun.">
        <title>Diploid and tetraploid genomes of Acorus and the evolution of monocots.</title>
        <authorList>
            <person name="Ma L."/>
            <person name="Liu K.W."/>
            <person name="Li Z."/>
            <person name="Hsiao Y.Y."/>
            <person name="Qi Y."/>
            <person name="Fu T."/>
            <person name="Tang G.D."/>
            <person name="Zhang D."/>
            <person name="Sun W.H."/>
            <person name="Liu D.K."/>
            <person name="Li Y."/>
            <person name="Chen G.Z."/>
            <person name="Liu X.D."/>
            <person name="Liao X.Y."/>
            <person name="Jiang Y.T."/>
            <person name="Yu X."/>
            <person name="Hao Y."/>
            <person name="Huang J."/>
            <person name="Zhao X.W."/>
            <person name="Ke S."/>
            <person name="Chen Y.Y."/>
            <person name="Wu W.L."/>
            <person name="Hsu J.L."/>
            <person name="Lin Y.F."/>
            <person name="Huang M.D."/>
            <person name="Li C.Y."/>
            <person name="Huang L."/>
            <person name="Wang Z.W."/>
            <person name="Zhao X."/>
            <person name="Zhong W.Y."/>
            <person name="Peng D.H."/>
            <person name="Ahmad S."/>
            <person name="Lan S."/>
            <person name="Zhang J.S."/>
            <person name="Tsai W.C."/>
            <person name="Van de Peer Y."/>
            <person name="Liu Z.J."/>
        </authorList>
    </citation>
    <scope>NUCLEOTIDE SEQUENCE</scope>
    <source>
        <strain evidence="4">CP</strain>
    </source>
</reference>
<feature type="region of interest" description="Disordered" evidence="3">
    <location>
        <begin position="217"/>
        <end position="253"/>
    </location>
</feature>
<evidence type="ECO:0000313" key="4">
    <source>
        <dbReference type="EMBL" id="KAK1303026.1"/>
    </source>
</evidence>
<organism evidence="4 5">
    <name type="scientific">Acorus calamus</name>
    <name type="common">Sweet flag</name>
    <dbReference type="NCBI Taxonomy" id="4465"/>
    <lineage>
        <taxon>Eukaryota</taxon>
        <taxon>Viridiplantae</taxon>
        <taxon>Streptophyta</taxon>
        <taxon>Embryophyta</taxon>
        <taxon>Tracheophyta</taxon>
        <taxon>Spermatophyta</taxon>
        <taxon>Magnoliopsida</taxon>
        <taxon>Liliopsida</taxon>
        <taxon>Acoraceae</taxon>
        <taxon>Acorus</taxon>
    </lineage>
</organism>
<evidence type="ECO:0000256" key="2">
    <source>
        <dbReference type="ARBA" id="ARBA00024198"/>
    </source>
</evidence>
<comment type="similarity">
    <text evidence="2">Belongs to the LAZY family.</text>
</comment>
<evidence type="ECO:0000256" key="3">
    <source>
        <dbReference type="SAM" id="MobiDB-lite"/>
    </source>
</evidence>
<dbReference type="Proteomes" id="UP001180020">
    <property type="component" value="Unassembled WGS sequence"/>
</dbReference>
<dbReference type="PANTHER" id="PTHR34045:SF3">
    <property type="entry name" value="PROTEIN LAZY 4"/>
    <property type="match status" value="1"/>
</dbReference>
<keyword evidence="1" id="KW-0341">Growth regulation</keyword>
<protein>
    <submittedName>
        <fullName evidence="4">Uncharacterized protein</fullName>
    </submittedName>
</protein>
<keyword evidence="5" id="KW-1185">Reference proteome</keyword>
<dbReference type="PANTHER" id="PTHR34045">
    <property type="entry name" value="OS03G0406300 PROTEIN"/>
    <property type="match status" value="1"/>
</dbReference>
<evidence type="ECO:0000256" key="1">
    <source>
        <dbReference type="ARBA" id="ARBA00022604"/>
    </source>
</evidence>
<reference evidence="4" key="2">
    <citation type="submission" date="2023-06" db="EMBL/GenBank/DDBJ databases">
        <authorList>
            <person name="Ma L."/>
            <person name="Liu K.-W."/>
            <person name="Li Z."/>
            <person name="Hsiao Y.-Y."/>
            <person name="Qi Y."/>
            <person name="Fu T."/>
            <person name="Tang G."/>
            <person name="Zhang D."/>
            <person name="Sun W.-H."/>
            <person name="Liu D.-K."/>
            <person name="Li Y."/>
            <person name="Chen G.-Z."/>
            <person name="Liu X.-D."/>
            <person name="Liao X.-Y."/>
            <person name="Jiang Y.-T."/>
            <person name="Yu X."/>
            <person name="Hao Y."/>
            <person name="Huang J."/>
            <person name="Zhao X.-W."/>
            <person name="Ke S."/>
            <person name="Chen Y.-Y."/>
            <person name="Wu W.-L."/>
            <person name="Hsu J.-L."/>
            <person name="Lin Y.-F."/>
            <person name="Huang M.-D."/>
            <person name="Li C.-Y."/>
            <person name="Huang L."/>
            <person name="Wang Z.-W."/>
            <person name="Zhao X."/>
            <person name="Zhong W.-Y."/>
            <person name="Peng D.-H."/>
            <person name="Ahmad S."/>
            <person name="Lan S."/>
            <person name="Zhang J.-S."/>
            <person name="Tsai W.-C."/>
            <person name="Van De Peer Y."/>
            <person name="Liu Z.-J."/>
        </authorList>
    </citation>
    <scope>NUCLEOTIDE SEQUENCE</scope>
    <source>
        <strain evidence="4">CP</strain>
        <tissue evidence="4">Leaves</tissue>
    </source>
</reference>